<dbReference type="AlphaFoldDB" id="A0AAV4P8H3"/>
<comment type="caution">
    <text evidence="1">The sequence shown here is derived from an EMBL/GenBank/DDBJ whole genome shotgun (WGS) entry which is preliminary data.</text>
</comment>
<proteinExistence type="predicted"/>
<dbReference type="EMBL" id="BPLR01021718">
    <property type="protein sequence ID" value="GIX92783.1"/>
    <property type="molecule type" value="Genomic_DNA"/>
</dbReference>
<reference evidence="1 2" key="1">
    <citation type="submission" date="2021-06" db="EMBL/GenBank/DDBJ databases">
        <title>Caerostris extrusa draft genome.</title>
        <authorList>
            <person name="Kono N."/>
            <person name="Arakawa K."/>
        </authorList>
    </citation>
    <scope>NUCLEOTIDE SEQUENCE [LARGE SCALE GENOMIC DNA]</scope>
</reference>
<protein>
    <submittedName>
        <fullName evidence="1">Uncharacterized protein</fullName>
    </submittedName>
</protein>
<gene>
    <name evidence="1" type="ORF">CEXT_462091</name>
</gene>
<name>A0AAV4P8H3_CAEEX</name>
<accession>A0AAV4P8H3</accession>
<sequence length="75" mass="8191">MQVNDMEKETKLSLCFCCAKATHSVCELSSCLRINTWKAYGLTPLQPGQTPALPLVRGEGSLASHWSVLPEGRLS</sequence>
<keyword evidence="2" id="KW-1185">Reference proteome</keyword>
<dbReference type="Proteomes" id="UP001054945">
    <property type="component" value="Unassembled WGS sequence"/>
</dbReference>
<evidence type="ECO:0000313" key="1">
    <source>
        <dbReference type="EMBL" id="GIX92783.1"/>
    </source>
</evidence>
<evidence type="ECO:0000313" key="2">
    <source>
        <dbReference type="Proteomes" id="UP001054945"/>
    </source>
</evidence>
<organism evidence="1 2">
    <name type="scientific">Caerostris extrusa</name>
    <name type="common">Bark spider</name>
    <name type="synonym">Caerostris bankana</name>
    <dbReference type="NCBI Taxonomy" id="172846"/>
    <lineage>
        <taxon>Eukaryota</taxon>
        <taxon>Metazoa</taxon>
        <taxon>Ecdysozoa</taxon>
        <taxon>Arthropoda</taxon>
        <taxon>Chelicerata</taxon>
        <taxon>Arachnida</taxon>
        <taxon>Araneae</taxon>
        <taxon>Araneomorphae</taxon>
        <taxon>Entelegynae</taxon>
        <taxon>Araneoidea</taxon>
        <taxon>Araneidae</taxon>
        <taxon>Caerostris</taxon>
    </lineage>
</organism>